<sequence>MKNGAQTLRMFQKEWKAYKFVIEEGSVVQQEIVVPAALDKKHAWHLGLAKAMKEGHVALLKSCSTTTRVEEVIKNKIAS</sequence>
<dbReference type="EMBL" id="CP007201">
    <property type="protein sequence ID" value="AHJ13084.1"/>
    <property type="molecule type" value="Genomic_DNA"/>
</dbReference>
<name>A0AA86AMP4_SULMK</name>
<dbReference type="RefSeq" id="WP_025344957.1">
    <property type="nucleotide sequence ID" value="NZ_CP007201.1"/>
</dbReference>
<evidence type="ECO:0000313" key="2">
    <source>
        <dbReference type="Proteomes" id="UP000019322"/>
    </source>
</evidence>
<reference evidence="1 2" key="1">
    <citation type="journal article" date="2014" name="Environ. Microbiol.">
        <title>Insights into organohalide respiration and the versatile catabolism of Sulfurospirillum multivorans gained from comparative genomics and physiological studies.</title>
        <authorList>
            <person name="Goris T."/>
            <person name="Schubert T."/>
            <person name="Gadkari J."/>
            <person name="Wubet T."/>
            <person name="Tarkka M."/>
            <person name="Buscot F."/>
            <person name="Adrian L."/>
            <person name="Diekert G."/>
        </authorList>
    </citation>
    <scope>NUCLEOTIDE SEQUENCE [LARGE SCALE GENOMIC DNA]</scope>
    <source>
        <strain evidence="2">DM 12446 / JCM 15788 / NBRC 109480</strain>
    </source>
</reference>
<dbReference type="Proteomes" id="UP000019322">
    <property type="component" value="Chromosome"/>
</dbReference>
<dbReference type="KEGG" id="smul:SMUL_1829"/>
<accession>A0AA86AMP4</accession>
<organism evidence="1 2">
    <name type="scientific">Sulfurospirillum multivorans (strain DM 12446 / JCM 15788 / NBRC 109480)</name>
    <dbReference type="NCBI Taxonomy" id="1150621"/>
    <lineage>
        <taxon>Bacteria</taxon>
        <taxon>Pseudomonadati</taxon>
        <taxon>Campylobacterota</taxon>
        <taxon>Epsilonproteobacteria</taxon>
        <taxon>Campylobacterales</taxon>
        <taxon>Sulfurospirillaceae</taxon>
        <taxon>Sulfurospirillum</taxon>
    </lineage>
</organism>
<evidence type="ECO:0000313" key="1">
    <source>
        <dbReference type="EMBL" id="AHJ13084.1"/>
    </source>
</evidence>
<dbReference type="AlphaFoldDB" id="A0AA86AMP4"/>
<protein>
    <submittedName>
        <fullName evidence="1">Uncharacterized protein</fullName>
    </submittedName>
</protein>
<gene>
    <name evidence="1" type="ORF">SMUL_1829</name>
</gene>
<proteinExistence type="predicted"/>